<name>A0A164ST90_9AGAM</name>
<protein>
    <recommendedName>
        <fullName evidence="3">F-box domain-containing protein</fullName>
    </recommendedName>
</protein>
<dbReference type="EMBL" id="KV419413">
    <property type="protein sequence ID" value="KZS91785.1"/>
    <property type="molecule type" value="Genomic_DNA"/>
</dbReference>
<dbReference type="AlphaFoldDB" id="A0A164ST90"/>
<organism evidence="1 2">
    <name type="scientific">Sistotremastrum niveocremeum HHB9708</name>
    <dbReference type="NCBI Taxonomy" id="1314777"/>
    <lineage>
        <taxon>Eukaryota</taxon>
        <taxon>Fungi</taxon>
        <taxon>Dikarya</taxon>
        <taxon>Basidiomycota</taxon>
        <taxon>Agaricomycotina</taxon>
        <taxon>Agaricomycetes</taxon>
        <taxon>Sistotremastrales</taxon>
        <taxon>Sistotremastraceae</taxon>
        <taxon>Sertulicium</taxon>
        <taxon>Sertulicium niveocremeum</taxon>
    </lineage>
</organism>
<proteinExistence type="predicted"/>
<gene>
    <name evidence="1" type="ORF">SISNIDRAFT_487103</name>
</gene>
<evidence type="ECO:0008006" key="3">
    <source>
        <dbReference type="Google" id="ProtNLM"/>
    </source>
</evidence>
<keyword evidence="2" id="KW-1185">Reference proteome</keyword>
<dbReference type="Proteomes" id="UP000076722">
    <property type="component" value="Unassembled WGS sequence"/>
</dbReference>
<sequence>MTVDWDEDERRTQFFNSFITQHIGSKEFSSLQSLIFDSCHSGRPGNPPSTMNTPMLSNLTFHAEIFTIPRLSPENIVNLDYTCLFMTPPEVLDLLSAFPALEQCSITDTEPEGYAEDRVDHAVVSLNHLRSLSIKSRWFEDVDYLLDHMDIPATATTIIGLLGVGDDEDDATFESLIGSRLRLYDGLKLVQSPHSLVATLTPKFGGSLQFSYEGDLWRTLKDMSLSSFSAYSSILSSIDLEIPSLSSAVELVEALRPSPLIHIRVRTQEASFERLLTALEDTPGVVCPFLESIDCTGTPFSAARMRNFLNFREAKAIPLRELKITKGLCDPDTHGFLSIVDRLIEVDARS</sequence>
<evidence type="ECO:0000313" key="1">
    <source>
        <dbReference type="EMBL" id="KZS91785.1"/>
    </source>
</evidence>
<evidence type="ECO:0000313" key="2">
    <source>
        <dbReference type="Proteomes" id="UP000076722"/>
    </source>
</evidence>
<reference evidence="1 2" key="1">
    <citation type="journal article" date="2016" name="Mol. Biol. Evol.">
        <title>Comparative Genomics of Early-Diverging Mushroom-Forming Fungi Provides Insights into the Origins of Lignocellulose Decay Capabilities.</title>
        <authorList>
            <person name="Nagy L.G."/>
            <person name="Riley R."/>
            <person name="Tritt A."/>
            <person name="Adam C."/>
            <person name="Daum C."/>
            <person name="Floudas D."/>
            <person name="Sun H."/>
            <person name="Yadav J.S."/>
            <person name="Pangilinan J."/>
            <person name="Larsson K.H."/>
            <person name="Matsuura K."/>
            <person name="Barry K."/>
            <person name="Labutti K."/>
            <person name="Kuo R."/>
            <person name="Ohm R.A."/>
            <person name="Bhattacharya S.S."/>
            <person name="Shirouzu T."/>
            <person name="Yoshinaga Y."/>
            <person name="Martin F.M."/>
            <person name="Grigoriev I.V."/>
            <person name="Hibbett D.S."/>
        </authorList>
    </citation>
    <scope>NUCLEOTIDE SEQUENCE [LARGE SCALE GENOMIC DNA]</scope>
    <source>
        <strain evidence="1 2">HHB9708</strain>
    </source>
</reference>
<accession>A0A164ST90</accession>